<dbReference type="InterPro" id="IPR053876">
    <property type="entry name" value="Phage_int_M"/>
</dbReference>
<dbReference type="InterPro" id="IPR013762">
    <property type="entry name" value="Integrase-like_cat_sf"/>
</dbReference>
<dbReference type="CDD" id="cd00801">
    <property type="entry name" value="INT_P4_C"/>
    <property type="match status" value="1"/>
</dbReference>
<dbReference type="Pfam" id="PF22022">
    <property type="entry name" value="Phage_int_M"/>
    <property type="match status" value="1"/>
</dbReference>
<comment type="caution">
    <text evidence="8">The sequence shown here is derived from an EMBL/GenBank/DDBJ whole genome shotgun (WGS) entry which is preliminary data.</text>
</comment>
<dbReference type="InterPro" id="IPR044068">
    <property type="entry name" value="CB"/>
</dbReference>
<protein>
    <recommendedName>
        <fullName evidence="10">Integrase</fullName>
    </recommendedName>
</protein>
<dbReference type="SUPFAM" id="SSF56349">
    <property type="entry name" value="DNA breaking-rejoining enzymes"/>
    <property type="match status" value="1"/>
</dbReference>
<evidence type="ECO:0000256" key="5">
    <source>
        <dbReference type="PROSITE-ProRule" id="PRU01248"/>
    </source>
</evidence>
<evidence type="ECO:0000256" key="4">
    <source>
        <dbReference type="ARBA" id="ARBA00023172"/>
    </source>
</evidence>
<dbReference type="PANTHER" id="PTHR30629">
    <property type="entry name" value="PROPHAGE INTEGRASE"/>
    <property type="match status" value="1"/>
</dbReference>
<evidence type="ECO:0008006" key="10">
    <source>
        <dbReference type="Google" id="ProtNLM"/>
    </source>
</evidence>
<dbReference type="InterPro" id="IPR002104">
    <property type="entry name" value="Integrase_catalytic"/>
</dbReference>
<dbReference type="InterPro" id="IPR025166">
    <property type="entry name" value="Integrase_DNA_bind_dom"/>
</dbReference>
<dbReference type="Gene3D" id="1.10.150.130">
    <property type="match status" value="1"/>
</dbReference>
<evidence type="ECO:0000259" key="7">
    <source>
        <dbReference type="PROSITE" id="PS51900"/>
    </source>
</evidence>
<accession>A0A1Y1QEP0</accession>
<comment type="similarity">
    <text evidence="1">Belongs to the 'phage' integrase family.</text>
</comment>
<evidence type="ECO:0000256" key="3">
    <source>
        <dbReference type="ARBA" id="ARBA00023125"/>
    </source>
</evidence>
<dbReference type="PROSITE" id="PS51898">
    <property type="entry name" value="TYR_RECOMBINASE"/>
    <property type="match status" value="1"/>
</dbReference>
<dbReference type="Gene3D" id="1.10.443.10">
    <property type="entry name" value="Intergrase catalytic core"/>
    <property type="match status" value="1"/>
</dbReference>
<dbReference type="Proteomes" id="UP000192491">
    <property type="component" value="Unassembled WGS sequence"/>
</dbReference>
<dbReference type="AlphaFoldDB" id="A0A1Y1QEP0"/>
<dbReference type="InterPro" id="IPR010998">
    <property type="entry name" value="Integrase_recombinase_N"/>
</dbReference>
<sequence length="427" mass="48845">MSKSISDTTLRNAKPKDKNYRIQIGDNSYLEVLTTGRKVWRMRYNHPITKKPVIHTIGYYHVKEEEKGQPGFLGLADARIAVNQAKQLVRRGIDPTEHRKQEQARVEQERKAAERARADTFENVARAWHTHRMDIMKRWKLSHAAKILKQLEDNVFPEIGIIPIADVTAPMLLDVVQKVIDRGALEAAKKLNQRLNSILRYAVTRKLVRHNEADNLRDEIPTAERQHNPHLTAEQIPAFLRAIQSDETAGDVVKIAVLFTMRTLARTNETRFARWNEFDMEARTWTVPGSRMKMKKTHVVPLPDQVMALLEKLQPLTGNREYLFFTRSSGKPISENAMLYLLYRLGYRGKLTIHGLRGTGSTILNGAGFRGEWVEAALAHKEKDAIRAAYNHAVYLAERAEMLQWYSDHLDALTAGAQIIPINLKKA</sequence>
<dbReference type="InterPro" id="IPR011010">
    <property type="entry name" value="DNA_brk_join_enz"/>
</dbReference>
<dbReference type="Pfam" id="PF00589">
    <property type="entry name" value="Phage_integrase"/>
    <property type="match status" value="1"/>
</dbReference>
<evidence type="ECO:0000256" key="1">
    <source>
        <dbReference type="ARBA" id="ARBA00008857"/>
    </source>
</evidence>
<dbReference type="PANTHER" id="PTHR30629:SF2">
    <property type="entry name" value="PROPHAGE INTEGRASE INTS-RELATED"/>
    <property type="match status" value="1"/>
</dbReference>
<evidence type="ECO:0000313" key="9">
    <source>
        <dbReference type="Proteomes" id="UP000192491"/>
    </source>
</evidence>
<feature type="domain" description="Core-binding (CB)" evidence="7">
    <location>
        <begin position="119"/>
        <end position="203"/>
    </location>
</feature>
<dbReference type="GO" id="GO:0003677">
    <property type="term" value="F:DNA binding"/>
    <property type="evidence" value="ECO:0007669"/>
    <property type="project" value="UniProtKB-UniRule"/>
</dbReference>
<feature type="domain" description="Tyr recombinase" evidence="6">
    <location>
        <begin position="226"/>
        <end position="403"/>
    </location>
</feature>
<name>A0A1Y1QEP0_9GAMM</name>
<dbReference type="Gene3D" id="3.30.160.390">
    <property type="entry name" value="Integrase, DNA-binding domain"/>
    <property type="match status" value="1"/>
</dbReference>
<keyword evidence="4" id="KW-0233">DNA recombination</keyword>
<dbReference type="PROSITE" id="PS51900">
    <property type="entry name" value="CB"/>
    <property type="match status" value="1"/>
</dbReference>
<keyword evidence="3 5" id="KW-0238">DNA-binding</keyword>
<organism evidence="8 9">
    <name type="scientific">Thiothrix lacustris</name>
    <dbReference type="NCBI Taxonomy" id="525917"/>
    <lineage>
        <taxon>Bacteria</taxon>
        <taxon>Pseudomonadati</taxon>
        <taxon>Pseudomonadota</taxon>
        <taxon>Gammaproteobacteria</taxon>
        <taxon>Thiotrichales</taxon>
        <taxon>Thiotrichaceae</taxon>
        <taxon>Thiothrix</taxon>
    </lineage>
</organism>
<dbReference type="EMBL" id="MTEJ01000368">
    <property type="protein sequence ID" value="OQX03951.1"/>
    <property type="molecule type" value="Genomic_DNA"/>
</dbReference>
<dbReference type="InterPro" id="IPR038488">
    <property type="entry name" value="Integrase_DNA-bd_sf"/>
</dbReference>
<evidence type="ECO:0000256" key="2">
    <source>
        <dbReference type="ARBA" id="ARBA00022908"/>
    </source>
</evidence>
<proteinExistence type="inferred from homology"/>
<dbReference type="InterPro" id="IPR050808">
    <property type="entry name" value="Phage_Integrase"/>
</dbReference>
<gene>
    <name evidence="8" type="ORF">BWK73_37750</name>
</gene>
<evidence type="ECO:0000313" key="8">
    <source>
        <dbReference type="EMBL" id="OQX03951.1"/>
    </source>
</evidence>
<dbReference type="GO" id="GO:0015074">
    <property type="term" value="P:DNA integration"/>
    <property type="evidence" value="ECO:0007669"/>
    <property type="project" value="UniProtKB-KW"/>
</dbReference>
<dbReference type="Pfam" id="PF13356">
    <property type="entry name" value="Arm-DNA-bind_3"/>
    <property type="match status" value="1"/>
</dbReference>
<evidence type="ECO:0000259" key="6">
    <source>
        <dbReference type="PROSITE" id="PS51898"/>
    </source>
</evidence>
<dbReference type="GO" id="GO:0006310">
    <property type="term" value="P:DNA recombination"/>
    <property type="evidence" value="ECO:0007669"/>
    <property type="project" value="UniProtKB-KW"/>
</dbReference>
<reference evidence="8 9" key="1">
    <citation type="submission" date="2017-01" db="EMBL/GenBank/DDBJ databases">
        <title>Novel large sulfur bacteria in the metagenomes of groundwater-fed chemosynthetic microbial mats in the Lake Huron basin.</title>
        <authorList>
            <person name="Sharrar A.M."/>
            <person name="Flood B.E."/>
            <person name="Bailey J.V."/>
            <person name="Jones D.S."/>
            <person name="Biddanda B."/>
            <person name="Ruberg S.A."/>
            <person name="Marcus D.N."/>
            <person name="Dick G.J."/>
        </authorList>
    </citation>
    <scope>NUCLEOTIDE SEQUENCE [LARGE SCALE GENOMIC DNA]</scope>
    <source>
        <strain evidence="8">A8</strain>
    </source>
</reference>
<keyword evidence="2" id="KW-0229">DNA integration</keyword>